<dbReference type="SUPFAM" id="SSF47384">
    <property type="entry name" value="Homodimeric domain of signal transducing histidine kinase"/>
    <property type="match status" value="1"/>
</dbReference>
<dbReference type="Pfam" id="PF00512">
    <property type="entry name" value="HisKA"/>
    <property type="match status" value="1"/>
</dbReference>
<gene>
    <name evidence="7" type="ORF">SAMN05421823_112186</name>
</gene>
<evidence type="ECO:0000256" key="1">
    <source>
        <dbReference type="ARBA" id="ARBA00000085"/>
    </source>
</evidence>
<dbReference type="FunFam" id="2.60.40.10:FF:000791">
    <property type="entry name" value="Two-component system sensor histidine kinase/response regulator"/>
    <property type="match status" value="1"/>
</dbReference>
<dbReference type="SMART" id="SM00388">
    <property type="entry name" value="HisKA"/>
    <property type="match status" value="1"/>
</dbReference>
<dbReference type="PANTHER" id="PTHR43547:SF2">
    <property type="entry name" value="HYBRID SIGNAL TRANSDUCTION HISTIDINE KINASE C"/>
    <property type="match status" value="1"/>
</dbReference>
<feature type="transmembrane region" description="Helical" evidence="5">
    <location>
        <begin position="814"/>
        <end position="832"/>
    </location>
</feature>
<evidence type="ECO:0000259" key="6">
    <source>
        <dbReference type="PROSITE" id="PS50109"/>
    </source>
</evidence>
<evidence type="ECO:0000313" key="7">
    <source>
        <dbReference type="EMBL" id="SDM35592.1"/>
    </source>
</evidence>
<dbReference type="Pfam" id="PF07494">
    <property type="entry name" value="Reg_prop"/>
    <property type="match status" value="7"/>
</dbReference>
<dbReference type="PROSITE" id="PS50109">
    <property type="entry name" value="HIS_KIN"/>
    <property type="match status" value="1"/>
</dbReference>
<keyword evidence="5" id="KW-0472">Membrane</keyword>
<evidence type="ECO:0000256" key="4">
    <source>
        <dbReference type="SAM" id="Coils"/>
    </source>
</evidence>
<dbReference type="SMART" id="SM00387">
    <property type="entry name" value="HATPase_c"/>
    <property type="match status" value="1"/>
</dbReference>
<dbReference type="InterPro" id="IPR015943">
    <property type="entry name" value="WD40/YVTN_repeat-like_dom_sf"/>
</dbReference>
<dbReference type="EMBL" id="FNFO01000012">
    <property type="protein sequence ID" value="SDM35592.1"/>
    <property type="molecule type" value="Genomic_DNA"/>
</dbReference>
<dbReference type="InterPro" id="IPR003594">
    <property type="entry name" value="HATPase_dom"/>
</dbReference>
<sequence length="1150" mass="129398">MYVRSSFWAVLSALLLSVGGGWGTLQAQANAPVVFRNFSVDDGLSHNFVREVLQDSTGLMWLATEDGLNKFDGYQFQTYRGGSTGQPGALTDHPIMALAEDLAHNIWVGTWGGGVFVYDRQLDRFHALATDVPLPSPYIYDLFCDRQGRMWIGTGGGGLVRCDLPTGADSLVRLTAYQHARADVRSLGSNRVYSIAEGPNGHIWVATLGGGVNQLDPETGSFVRYQHHPQDPKSLSSNDVYVLFFDRQDRLWVGTWDAGLHMMATPTQGFVHFRHDSTQPRSLPNDQVWALTEDLQGRLWVGTDNGLARFDPTSQQFQVYRHNPVNPKSLTANSVKCLAVDRDGRLWAGTYNGGVSLLDVHAQQFAHYFRGLENPTLSLNDVSAFLELPHGQVLVGTDGGGLNVFEQGTGRTTPLPQNPQAGNGKVKTLMQDSLGRIWVGYWGGGFGYFDPEFQRFVHYQREPGPHRLTNNNVMCFAPAAHNTLWVGTYGGGLHHFDPSTGIFRTYTLLPAGTDSASEQHNDRMIWSLLVDRQHDLWVGTGSGQLARIDPITQQSTFFSEPLHGEADYSVITLFEDSQGRIWVGLEGGGLKLFQPDTQTFRSFTTRDGLPSNSIQAIEEDDQGFLWISTTNGLAHFDPATGVLRTYGLPDGLQGLHFNRQASLTLASGQMLFGGNNGFNLFHPDSLEQVQTQIPLVFTDLQLFNRPVPVGAPGSPLSAHINQTHYLELPHTASVFSIEYAALCYNAPDQVRYQYKLEGFVDERWQQVGQERKALYTNLRPGDYRFKVSIVPEKGLSSPVRTLAIRVLPPWWSTWWARVLMVLGFLALLALIYRLRMGAVRRRNAQLERLVQERTLRLQQANDTLREMNQLIQEQKEEIESQAEELFETHYEVQLINHQLEERVELRTADLKKSNEELDNFVYRVSHDVRAPLASVLGLIQLMELEECSEQMQVYVQMARQSIHKLDGFVNDILNYSRNSRLKVEHEPIDFLRLLQETAEELQYMQHAQRLEFTHEVTLAKPFFNDTRRLHIIFRNLFSNAIKYQHLHRPVSYVRTHVTTNAVKGGVDIRVEDNGMGIDPSQVDKVFEMFYRASTVSTGSGIGLYIVKESVEKLRGTVYVASQLDVGTTFHIWLPESNAPDEARTQVGTSN</sequence>
<keyword evidence="5" id="KW-0812">Transmembrane</keyword>
<organism evidence="7 8">
    <name type="scientific">Catalinimonas alkaloidigena</name>
    <dbReference type="NCBI Taxonomy" id="1075417"/>
    <lineage>
        <taxon>Bacteria</taxon>
        <taxon>Pseudomonadati</taxon>
        <taxon>Bacteroidota</taxon>
        <taxon>Cytophagia</taxon>
        <taxon>Cytophagales</taxon>
        <taxon>Catalimonadaceae</taxon>
        <taxon>Catalinimonas</taxon>
    </lineage>
</organism>
<comment type="catalytic activity">
    <reaction evidence="1">
        <text>ATP + protein L-histidine = ADP + protein N-phospho-L-histidine.</text>
        <dbReference type="EC" id="2.7.13.3"/>
    </reaction>
</comment>
<dbReference type="EC" id="2.7.13.3" evidence="2"/>
<dbReference type="PRINTS" id="PR00344">
    <property type="entry name" value="BCTRLSENSOR"/>
</dbReference>
<dbReference type="InterPro" id="IPR011110">
    <property type="entry name" value="Reg_prop"/>
</dbReference>
<dbReference type="Gene3D" id="2.130.10.10">
    <property type="entry name" value="YVTN repeat-like/Quinoprotein amine dehydrogenase"/>
    <property type="match status" value="3"/>
</dbReference>
<name>A0A1G9SJK1_9BACT</name>
<feature type="coiled-coil region" evidence="4">
    <location>
        <begin position="843"/>
        <end position="916"/>
    </location>
</feature>
<evidence type="ECO:0000256" key="3">
    <source>
        <dbReference type="ARBA" id="ARBA00022553"/>
    </source>
</evidence>
<dbReference type="OrthoDB" id="9809670at2"/>
<dbReference type="InterPro" id="IPR003661">
    <property type="entry name" value="HisK_dim/P_dom"/>
</dbReference>
<dbReference type="Proteomes" id="UP000198510">
    <property type="component" value="Unassembled WGS sequence"/>
</dbReference>
<evidence type="ECO:0000256" key="5">
    <source>
        <dbReference type="SAM" id="Phobius"/>
    </source>
</evidence>
<dbReference type="PANTHER" id="PTHR43547">
    <property type="entry name" value="TWO-COMPONENT HISTIDINE KINASE"/>
    <property type="match status" value="1"/>
</dbReference>
<keyword evidence="5" id="KW-1133">Transmembrane helix</keyword>
<dbReference type="InterPro" id="IPR011123">
    <property type="entry name" value="Y_Y_Y"/>
</dbReference>
<keyword evidence="4" id="KW-0175">Coiled coil</keyword>
<keyword evidence="7" id="KW-0418">Kinase</keyword>
<dbReference type="SUPFAM" id="SSF55874">
    <property type="entry name" value="ATPase domain of HSP90 chaperone/DNA topoisomerase II/histidine kinase"/>
    <property type="match status" value="1"/>
</dbReference>
<dbReference type="InterPro" id="IPR036097">
    <property type="entry name" value="HisK_dim/P_sf"/>
</dbReference>
<reference evidence="7 8" key="1">
    <citation type="submission" date="2016-10" db="EMBL/GenBank/DDBJ databases">
        <authorList>
            <person name="de Groot N.N."/>
        </authorList>
    </citation>
    <scope>NUCLEOTIDE SEQUENCE [LARGE SCALE GENOMIC DNA]</scope>
    <source>
        <strain evidence="7 8">DSM 25186</strain>
    </source>
</reference>
<keyword evidence="8" id="KW-1185">Reference proteome</keyword>
<dbReference type="InterPro" id="IPR013783">
    <property type="entry name" value="Ig-like_fold"/>
</dbReference>
<dbReference type="Gene3D" id="1.10.287.130">
    <property type="match status" value="1"/>
</dbReference>
<feature type="domain" description="Histidine kinase" evidence="6">
    <location>
        <begin position="923"/>
        <end position="1137"/>
    </location>
</feature>
<dbReference type="Pfam" id="PF07495">
    <property type="entry name" value="Y_Y_Y"/>
    <property type="match status" value="1"/>
</dbReference>
<dbReference type="AlphaFoldDB" id="A0A1G9SJK1"/>
<proteinExistence type="predicted"/>
<dbReference type="SUPFAM" id="SSF63829">
    <property type="entry name" value="Calcium-dependent phosphotriesterase"/>
    <property type="match status" value="3"/>
</dbReference>
<dbReference type="STRING" id="1075417.SAMN05421823_112186"/>
<accession>A0A1G9SJK1</accession>
<protein>
    <recommendedName>
        <fullName evidence="2">histidine kinase</fullName>
        <ecNumber evidence="2">2.7.13.3</ecNumber>
    </recommendedName>
</protein>
<keyword evidence="3" id="KW-0597">Phosphoprotein</keyword>
<dbReference type="Gene3D" id="2.60.40.10">
    <property type="entry name" value="Immunoglobulins"/>
    <property type="match status" value="1"/>
</dbReference>
<dbReference type="InterPro" id="IPR005467">
    <property type="entry name" value="His_kinase_dom"/>
</dbReference>
<dbReference type="InterPro" id="IPR036890">
    <property type="entry name" value="HATPase_C_sf"/>
</dbReference>
<evidence type="ECO:0000313" key="8">
    <source>
        <dbReference type="Proteomes" id="UP000198510"/>
    </source>
</evidence>
<dbReference type="CDD" id="cd00082">
    <property type="entry name" value="HisKA"/>
    <property type="match status" value="1"/>
</dbReference>
<dbReference type="InterPro" id="IPR004358">
    <property type="entry name" value="Sig_transdc_His_kin-like_C"/>
</dbReference>
<keyword evidence="7" id="KW-0808">Transferase</keyword>
<dbReference type="CDD" id="cd00075">
    <property type="entry name" value="HATPase"/>
    <property type="match status" value="1"/>
</dbReference>
<dbReference type="Gene3D" id="3.30.565.10">
    <property type="entry name" value="Histidine kinase-like ATPase, C-terminal domain"/>
    <property type="match status" value="1"/>
</dbReference>
<dbReference type="Pfam" id="PF02518">
    <property type="entry name" value="HATPase_c"/>
    <property type="match status" value="1"/>
</dbReference>
<dbReference type="GO" id="GO:0000155">
    <property type="term" value="F:phosphorelay sensor kinase activity"/>
    <property type="evidence" value="ECO:0007669"/>
    <property type="project" value="InterPro"/>
</dbReference>
<evidence type="ECO:0000256" key="2">
    <source>
        <dbReference type="ARBA" id="ARBA00012438"/>
    </source>
</evidence>